<dbReference type="PANTHER" id="PTHR31595:SF70">
    <property type="entry name" value="LONG-CHAIN-ALCOHOL O-FATTY-ACYLTRANSFERASE 3-RELATED"/>
    <property type="match status" value="1"/>
</dbReference>
<feature type="transmembrane region" description="Helical" evidence="1">
    <location>
        <begin position="51"/>
        <end position="69"/>
    </location>
</feature>
<organism evidence="2 3">
    <name type="scientific">Quercus suber</name>
    <name type="common">Cork oak</name>
    <dbReference type="NCBI Taxonomy" id="58331"/>
    <lineage>
        <taxon>Eukaryota</taxon>
        <taxon>Viridiplantae</taxon>
        <taxon>Streptophyta</taxon>
        <taxon>Embryophyta</taxon>
        <taxon>Tracheophyta</taxon>
        <taxon>Spermatophyta</taxon>
        <taxon>Magnoliopsida</taxon>
        <taxon>eudicotyledons</taxon>
        <taxon>Gunneridae</taxon>
        <taxon>Pentapetalae</taxon>
        <taxon>rosids</taxon>
        <taxon>fabids</taxon>
        <taxon>Fagales</taxon>
        <taxon>Fagaceae</taxon>
        <taxon>Quercus</taxon>
    </lineage>
</organism>
<feature type="transmembrane region" description="Helical" evidence="1">
    <location>
        <begin position="75"/>
        <end position="96"/>
    </location>
</feature>
<accession>A0AAW0J0A7</accession>
<evidence type="ECO:0000313" key="3">
    <source>
        <dbReference type="Proteomes" id="UP000237347"/>
    </source>
</evidence>
<keyword evidence="3" id="KW-1185">Reference proteome</keyword>
<dbReference type="PANTHER" id="PTHR31595">
    <property type="entry name" value="LONG-CHAIN-ALCOHOL O-FATTY-ACYLTRANSFERASE 3-RELATED"/>
    <property type="match status" value="1"/>
</dbReference>
<dbReference type="InterPro" id="IPR044851">
    <property type="entry name" value="Wax_synthase"/>
</dbReference>
<proteinExistence type="predicted"/>
<dbReference type="EMBL" id="PKMF04000760">
    <property type="protein sequence ID" value="KAK7819967.1"/>
    <property type="molecule type" value="Genomic_DNA"/>
</dbReference>
<feature type="non-terminal residue" evidence="2">
    <location>
        <position position="1"/>
    </location>
</feature>
<dbReference type="GO" id="GO:0006629">
    <property type="term" value="P:lipid metabolic process"/>
    <property type="evidence" value="ECO:0007669"/>
    <property type="project" value="InterPro"/>
</dbReference>
<name>A0AAW0J0A7_QUESU</name>
<keyword evidence="1" id="KW-0812">Transmembrane</keyword>
<evidence type="ECO:0000313" key="2">
    <source>
        <dbReference type="EMBL" id="KAK7819967.1"/>
    </source>
</evidence>
<comment type="caution">
    <text evidence="2">The sequence shown here is derived from an EMBL/GenBank/DDBJ whole genome shotgun (WGS) entry which is preliminary data.</text>
</comment>
<keyword evidence="1" id="KW-1133">Transmembrane helix</keyword>
<gene>
    <name evidence="2" type="primary">AT2</name>
    <name evidence="2" type="ORF">CFP56_039445</name>
</gene>
<dbReference type="AlphaFoldDB" id="A0AAW0J0A7"/>
<keyword evidence="1" id="KW-0472">Membrane</keyword>
<dbReference type="GO" id="GO:0008374">
    <property type="term" value="F:O-acyltransferase activity"/>
    <property type="evidence" value="ECO:0007669"/>
    <property type="project" value="InterPro"/>
</dbReference>
<protein>
    <submittedName>
        <fullName evidence="2">Long-chain-alcohol o-fatty-acyltransferase 2</fullName>
    </submittedName>
</protein>
<reference evidence="2 3" key="1">
    <citation type="journal article" date="2018" name="Sci. Data">
        <title>The draft genome sequence of cork oak.</title>
        <authorList>
            <person name="Ramos A.M."/>
            <person name="Usie A."/>
            <person name="Barbosa P."/>
            <person name="Barros P.M."/>
            <person name="Capote T."/>
            <person name="Chaves I."/>
            <person name="Simoes F."/>
            <person name="Abreu I."/>
            <person name="Carrasquinho I."/>
            <person name="Faro C."/>
            <person name="Guimaraes J.B."/>
            <person name="Mendonca D."/>
            <person name="Nobrega F."/>
            <person name="Rodrigues L."/>
            <person name="Saibo N.J.M."/>
            <person name="Varela M.C."/>
            <person name="Egas C."/>
            <person name="Matos J."/>
            <person name="Miguel C.M."/>
            <person name="Oliveira M.M."/>
            <person name="Ricardo C.P."/>
            <person name="Goncalves S."/>
        </authorList>
    </citation>
    <scope>NUCLEOTIDE SEQUENCE [LARGE SCALE GENOMIC DNA]</scope>
    <source>
        <strain evidence="3">cv. HL8</strain>
    </source>
</reference>
<sequence>SSSVAEDNSQSLFAFVQSNLNQCSRHFDQTYQELHQEREAKREMDAEIKNYIKVWITAITSLCYCYYIVARIRRGMIRLFFLLPIFYLFTILPCNLNSFHCLPSH</sequence>
<dbReference type="Proteomes" id="UP000237347">
    <property type="component" value="Unassembled WGS sequence"/>
</dbReference>
<evidence type="ECO:0000256" key="1">
    <source>
        <dbReference type="SAM" id="Phobius"/>
    </source>
</evidence>